<name>A0ABZ1B405_9ACTN</name>
<sequence>MLGEEVNERVGTSSDAEVAWFATAFPCWRGSAAAAGSAVPPSRSTARQR</sequence>
<accession>A0ABZ1B405</accession>
<protein>
    <submittedName>
        <fullName evidence="1">Uncharacterized protein</fullName>
    </submittedName>
</protein>
<gene>
    <name evidence="1" type="ORF">U6N30_05360</name>
</gene>
<organism evidence="1 2">
    <name type="scientific">Blastococcus brunescens</name>
    <dbReference type="NCBI Taxonomy" id="1564165"/>
    <lineage>
        <taxon>Bacteria</taxon>
        <taxon>Bacillati</taxon>
        <taxon>Actinomycetota</taxon>
        <taxon>Actinomycetes</taxon>
        <taxon>Geodermatophilales</taxon>
        <taxon>Geodermatophilaceae</taxon>
        <taxon>Blastococcus</taxon>
    </lineage>
</organism>
<dbReference type="RefSeq" id="WP_324276441.1">
    <property type="nucleotide sequence ID" value="NZ_CP141261.1"/>
</dbReference>
<dbReference type="EMBL" id="CP141261">
    <property type="protein sequence ID" value="WRL65117.1"/>
    <property type="molecule type" value="Genomic_DNA"/>
</dbReference>
<keyword evidence="2" id="KW-1185">Reference proteome</keyword>
<reference evidence="1 2" key="1">
    <citation type="submission" date="2023-12" db="EMBL/GenBank/DDBJ databases">
        <title>Blastococcus brunescens sp. nov., an actonobacterium isolated from sandstone collected in sahara desert.</title>
        <authorList>
            <person name="Gtari M."/>
            <person name="Ghodhbane F."/>
        </authorList>
    </citation>
    <scope>NUCLEOTIDE SEQUENCE [LARGE SCALE GENOMIC DNA]</scope>
    <source>
        <strain evidence="1 2">BMG 8361</strain>
    </source>
</reference>
<evidence type="ECO:0000313" key="1">
    <source>
        <dbReference type="EMBL" id="WRL65117.1"/>
    </source>
</evidence>
<evidence type="ECO:0000313" key="2">
    <source>
        <dbReference type="Proteomes" id="UP001324287"/>
    </source>
</evidence>
<proteinExistence type="predicted"/>
<dbReference type="Proteomes" id="UP001324287">
    <property type="component" value="Chromosome"/>
</dbReference>